<evidence type="ECO:0000256" key="11">
    <source>
        <dbReference type="ARBA" id="ARBA00029774"/>
    </source>
</evidence>
<sequence length="344" mass="38064">MKTLIIKAKDIEQEKVKKNIKNSLSNDELVVFPTETVYGIGANALSSKAVKSIFLAKGRPSDNPLIVHVNNQADVYKYTKNVSVYAKPLMNAFWPGPLTLIFENNGIISKDVTGGLLTIAIRIPSHLIARKVIEISGFPICAPSANISGRPSSTSFEHVKEDFYERVSILIDGGNTDIGIESTVLDLTSVVPTILRPGKITKKMIEDILSINIIDHSEIFTEDTPKAPGMKYRHYAPKGVVTLIDGSMKQVVDYINQQIKSQNDEKIAVLCPDEYCELIDLKNIFKLGSKNSPETIGQNLFSLLRLMDKLDMKKIYIPVVSSKGMGQAIMNRVLKAANYNIIKV</sequence>
<dbReference type="Gene3D" id="3.40.50.11030">
    <property type="entry name" value="Threonylcarbamoyl-AMP synthase, C-terminal domain"/>
    <property type="match status" value="1"/>
</dbReference>
<dbReference type="InterPro" id="IPR005145">
    <property type="entry name" value="Sua5_C"/>
</dbReference>
<feature type="binding site" evidence="14">
    <location>
        <position position="59"/>
    </location>
    <ligand>
        <name>ATP</name>
        <dbReference type="ChEBI" id="CHEBI:30616"/>
    </ligand>
</feature>
<keyword evidence="6 13" id="KW-0808">Transferase</keyword>
<dbReference type="PROSITE" id="PS51163">
    <property type="entry name" value="YRDC"/>
    <property type="match status" value="1"/>
</dbReference>
<feature type="binding site" evidence="14">
    <location>
        <position position="144"/>
    </location>
    <ligand>
        <name>ATP</name>
        <dbReference type="ChEBI" id="CHEBI:30616"/>
    </ligand>
</feature>
<keyword evidence="5 13" id="KW-0963">Cytoplasm</keyword>
<dbReference type="FunFam" id="3.90.870.10:FF:000009">
    <property type="entry name" value="Threonylcarbamoyl-AMP synthase, putative"/>
    <property type="match status" value="1"/>
</dbReference>
<comment type="catalytic activity">
    <reaction evidence="12 13">
        <text>L-threonine + hydrogencarbonate + ATP = L-threonylcarbamoyladenylate + diphosphate + H2O</text>
        <dbReference type="Rhea" id="RHEA:36407"/>
        <dbReference type="ChEBI" id="CHEBI:15377"/>
        <dbReference type="ChEBI" id="CHEBI:17544"/>
        <dbReference type="ChEBI" id="CHEBI:30616"/>
        <dbReference type="ChEBI" id="CHEBI:33019"/>
        <dbReference type="ChEBI" id="CHEBI:57926"/>
        <dbReference type="ChEBI" id="CHEBI:73682"/>
        <dbReference type="EC" id="2.7.7.87"/>
    </reaction>
</comment>
<keyword evidence="8 13" id="KW-0548">Nucleotidyltransferase</keyword>
<name>A0A7U9TJP9_9MOLU</name>
<feature type="binding site" evidence="14">
    <location>
        <position position="63"/>
    </location>
    <ligand>
        <name>ATP</name>
        <dbReference type="ChEBI" id="CHEBI:30616"/>
    </ligand>
</feature>
<evidence type="ECO:0000256" key="1">
    <source>
        <dbReference type="ARBA" id="ARBA00004496"/>
    </source>
</evidence>
<dbReference type="RefSeq" id="WP_176238788.1">
    <property type="nucleotide sequence ID" value="NZ_AP024412.1"/>
</dbReference>
<evidence type="ECO:0000256" key="7">
    <source>
        <dbReference type="ARBA" id="ARBA00022694"/>
    </source>
</evidence>
<dbReference type="InterPro" id="IPR038385">
    <property type="entry name" value="Sua5/YwlC_C"/>
</dbReference>
<dbReference type="GO" id="GO:0008033">
    <property type="term" value="P:tRNA processing"/>
    <property type="evidence" value="ECO:0007669"/>
    <property type="project" value="UniProtKB-KW"/>
</dbReference>
<evidence type="ECO:0000256" key="9">
    <source>
        <dbReference type="ARBA" id="ARBA00022741"/>
    </source>
</evidence>
<dbReference type="SUPFAM" id="SSF55821">
    <property type="entry name" value="YrdC/RibB"/>
    <property type="match status" value="1"/>
</dbReference>
<evidence type="ECO:0000313" key="16">
    <source>
        <dbReference type="Proteomes" id="UP000620133"/>
    </source>
</evidence>
<dbReference type="Pfam" id="PF03481">
    <property type="entry name" value="Sua5_C"/>
    <property type="match status" value="1"/>
</dbReference>
<comment type="similarity">
    <text evidence="2 13">Belongs to the SUA5 family.</text>
</comment>
<feature type="binding site" evidence="14">
    <location>
        <position position="196"/>
    </location>
    <ligand>
        <name>ATP</name>
        <dbReference type="ChEBI" id="CHEBI:30616"/>
    </ligand>
</feature>
<feature type="binding site" evidence="14">
    <location>
        <position position="118"/>
    </location>
    <ligand>
        <name>ATP</name>
        <dbReference type="ChEBI" id="CHEBI:30616"/>
    </ligand>
</feature>
<dbReference type="GO" id="GO:0005524">
    <property type="term" value="F:ATP binding"/>
    <property type="evidence" value="ECO:0007669"/>
    <property type="project" value="UniProtKB-UniRule"/>
</dbReference>
<evidence type="ECO:0000256" key="10">
    <source>
        <dbReference type="ARBA" id="ARBA00022840"/>
    </source>
</evidence>
<dbReference type="GO" id="GO:0000049">
    <property type="term" value="F:tRNA binding"/>
    <property type="evidence" value="ECO:0007669"/>
    <property type="project" value="TreeGrafter"/>
</dbReference>
<dbReference type="PANTHER" id="PTHR17490:SF16">
    <property type="entry name" value="THREONYLCARBAMOYL-AMP SYNTHASE"/>
    <property type="match status" value="1"/>
</dbReference>
<proteinExistence type="inferred from homology"/>
<comment type="function">
    <text evidence="13">Required for the formation of a threonylcarbamoyl group on adenosine at position 37 (t(6)A37) in tRNAs that read codons beginning with adenine.</text>
</comment>
<dbReference type="Pfam" id="PF01300">
    <property type="entry name" value="Sua5_yciO_yrdC"/>
    <property type="match status" value="1"/>
</dbReference>
<evidence type="ECO:0000256" key="12">
    <source>
        <dbReference type="ARBA" id="ARBA00048366"/>
    </source>
</evidence>
<dbReference type="KEGG" id="manr:MPAN_012920"/>
<dbReference type="PIRSF" id="PIRSF004930">
    <property type="entry name" value="Tln_factor_SUA5"/>
    <property type="match status" value="1"/>
</dbReference>
<feature type="binding site" evidence="14">
    <location>
        <position position="152"/>
    </location>
    <ligand>
        <name>ATP</name>
        <dbReference type="ChEBI" id="CHEBI:30616"/>
    </ligand>
</feature>
<evidence type="ECO:0000313" key="15">
    <source>
        <dbReference type="EMBL" id="BCR36399.1"/>
    </source>
</evidence>
<dbReference type="EMBL" id="AP024412">
    <property type="protein sequence ID" value="BCR36399.1"/>
    <property type="molecule type" value="Genomic_DNA"/>
</dbReference>
<comment type="subcellular location">
    <subcellularLocation>
        <location evidence="1 13">Cytoplasm</location>
    </subcellularLocation>
</comment>
<evidence type="ECO:0000256" key="13">
    <source>
        <dbReference type="PIRNR" id="PIRNR004930"/>
    </source>
</evidence>
<dbReference type="NCBIfam" id="TIGR00057">
    <property type="entry name" value="L-threonylcarbamoyladenylate synthase"/>
    <property type="match status" value="1"/>
</dbReference>
<accession>A0A7U9TJP9</accession>
<feature type="binding site" evidence="14">
    <location>
        <position position="235"/>
    </location>
    <ligand>
        <name>ATP</name>
        <dbReference type="ChEBI" id="CHEBI:30616"/>
    </ligand>
</feature>
<feature type="binding site" evidence="14">
    <location>
        <position position="36"/>
    </location>
    <ligand>
        <name>L-threonine</name>
        <dbReference type="ChEBI" id="CHEBI:57926"/>
    </ligand>
</feature>
<keyword evidence="16" id="KW-1185">Reference proteome</keyword>
<feature type="binding site" evidence="14">
    <location>
        <position position="142"/>
    </location>
    <ligand>
        <name>L-threonine</name>
        <dbReference type="ChEBI" id="CHEBI:57926"/>
    </ligand>
</feature>
<reference evidence="15" key="1">
    <citation type="submission" date="2021-01" db="EMBL/GenBank/DDBJ databases">
        <title>Draft genome sequence of Acholeplasmataceae bacterium strain Mahy22.</title>
        <authorList>
            <person name="Watanabe M."/>
            <person name="Kojima H."/>
            <person name="Fukui M."/>
        </authorList>
    </citation>
    <scope>NUCLEOTIDE SEQUENCE</scope>
    <source>
        <strain evidence="15">Mahy22</strain>
    </source>
</reference>
<keyword evidence="10 13" id="KW-0067">ATP-binding</keyword>
<evidence type="ECO:0000256" key="2">
    <source>
        <dbReference type="ARBA" id="ARBA00007663"/>
    </source>
</evidence>
<dbReference type="InterPro" id="IPR050156">
    <property type="entry name" value="TC-AMP_synthase_SUA5"/>
</dbReference>
<organism evidence="15 16">
    <name type="scientific">Mariniplasma anaerobium</name>
    <dbReference type="NCBI Taxonomy" id="2735436"/>
    <lineage>
        <taxon>Bacteria</taxon>
        <taxon>Bacillati</taxon>
        <taxon>Mycoplasmatota</taxon>
        <taxon>Mollicutes</taxon>
        <taxon>Acholeplasmatales</taxon>
        <taxon>Acholeplasmataceae</taxon>
        <taxon>Mariniplasma</taxon>
    </lineage>
</organism>
<feature type="binding site" evidence="14">
    <location>
        <position position="122"/>
    </location>
    <ligand>
        <name>L-threonine</name>
        <dbReference type="ChEBI" id="CHEBI:57926"/>
    </ligand>
</feature>
<feature type="binding site" evidence="14">
    <location>
        <position position="68"/>
    </location>
    <ligand>
        <name>L-threonine</name>
        <dbReference type="ChEBI" id="CHEBI:57926"/>
    </ligand>
</feature>
<evidence type="ECO:0000256" key="8">
    <source>
        <dbReference type="ARBA" id="ARBA00022695"/>
    </source>
</evidence>
<dbReference type="GO" id="GO:0003725">
    <property type="term" value="F:double-stranded RNA binding"/>
    <property type="evidence" value="ECO:0007669"/>
    <property type="project" value="UniProtKB-UniRule"/>
</dbReference>
<evidence type="ECO:0000256" key="5">
    <source>
        <dbReference type="ARBA" id="ARBA00022490"/>
    </source>
</evidence>
<dbReference type="GO" id="GO:0005737">
    <property type="term" value="C:cytoplasm"/>
    <property type="evidence" value="ECO:0007669"/>
    <property type="project" value="UniProtKB-SubCell"/>
</dbReference>
<evidence type="ECO:0000256" key="3">
    <source>
        <dbReference type="ARBA" id="ARBA00012584"/>
    </source>
</evidence>
<keyword evidence="9 13" id="KW-0547">Nucleotide-binding</keyword>
<dbReference type="EC" id="2.7.7.87" evidence="3 13"/>
<dbReference type="GO" id="GO:0061710">
    <property type="term" value="F:L-threonylcarbamoyladenylate synthase"/>
    <property type="evidence" value="ECO:0007669"/>
    <property type="project" value="UniProtKB-EC"/>
</dbReference>
<dbReference type="PANTHER" id="PTHR17490">
    <property type="entry name" value="SUA5"/>
    <property type="match status" value="1"/>
</dbReference>
<evidence type="ECO:0000256" key="4">
    <source>
        <dbReference type="ARBA" id="ARBA00015492"/>
    </source>
</evidence>
<evidence type="ECO:0000256" key="6">
    <source>
        <dbReference type="ARBA" id="ARBA00022679"/>
    </source>
</evidence>
<gene>
    <name evidence="15" type="ORF">MPAN_012920</name>
</gene>
<keyword evidence="7 13" id="KW-0819">tRNA processing</keyword>
<dbReference type="InterPro" id="IPR010923">
    <property type="entry name" value="T(6)A37_SUA5"/>
</dbReference>
<dbReference type="Proteomes" id="UP000620133">
    <property type="component" value="Chromosome"/>
</dbReference>
<protein>
    <recommendedName>
        <fullName evidence="4 13">Threonylcarbamoyl-AMP synthase</fullName>
        <shortName evidence="13">TC-AMP synthase</shortName>
        <ecNumber evidence="3 13">2.7.7.87</ecNumber>
    </recommendedName>
    <alternativeName>
        <fullName evidence="11 13">L-threonylcarbamoyladenylate synthase</fullName>
    </alternativeName>
</protein>
<evidence type="ECO:0000256" key="14">
    <source>
        <dbReference type="PIRSR" id="PIRSR004930-1"/>
    </source>
</evidence>
<dbReference type="InterPro" id="IPR006070">
    <property type="entry name" value="Sua5-like_dom"/>
</dbReference>
<dbReference type="GO" id="GO:0006450">
    <property type="term" value="P:regulation of translational fidelity"/>
    <property type="evidence" value="ECO:0007669"/>
    <property type="project" value="TreeGrafter"/>
</dbReference>
<dbReference type="Gene3D" id="3.90.870.10">
    <property type="entry name" value="DHBP synthase"/>
    <property type="match status" value="1"/>
</dbReference>
<dbReference type="AlphaFoldDB" id="A0A7U9TJP9"/>
<feature type="binding site" evidence="14">
    <location>
        <position position="182"/>
    </location>
    <ligand>
        <name>L-threonine</name>
        <dbReference type="ChEBI" id="CHEBI:57926"/>
    </ligand>
</feature>
<dbReference type="InterPro" id="IPR017945">
    <property type="entry name" value="DHBP_synth_RibB-like_a/b_dom"/>
</dbReference>